<comment type="caution">
    <text evidence="1">The sequence shown here is derived from an EMBL/GenBank/DDBJ whole genome shotgun (WGS) entry which is preliminary data.</text>
</comment>
<accession>A0ACB8W3N7</accession>
<gene>
    <name evidence="1" type="ORF">L3Q82_012706</name>
</gene>
<evidence type="ECO:0000313" key="2">
    <source>
        <dbReference type="Proteomes" id="UP000831701"/>
    </source>
</evidence>
<protein>
    <submittedName>
        <fullName evidence="1">Uncharacterized protein</fullName>
    </submittedName>
</protein>
<organism evidence="1 2">
    <name type="scientific">Scortum barcoo</name>
    <name type="common">barcoo grunter</name>
    <dbReference type="NCBI Taxonomy" id="214431"/>
    <lineage>
        <taxon>Eukaryota</taxon>
        <taxon>Metazoa</taxon>
        <taxon>Chordata</taxon>
        <taxon>Craniata</taxon>
        <taxon>Vertebrata</taxon>
        <taxon>Euteleostomi</taxon>
        <taxon>Actinopterygii</taxon>
        <taxon>Neopterygii</taxon>
        <taxon>Teleostei</taxon>
        <taxon>Neoteleostei</taxon>
        <taxon>Acanthomorphata</taxon>
        <taxon>Eupercaria</taxon>
        <taxon>Centrarchiformes</taxon>
        <taxon>Terapontoidei</taxon>
        <taxon>Terapontidae</taxon>
        <taxon>Scortum</taxon>
    </lineage>
</organism>
<reference evidence="1" key="1">
    <citation type="submission" date="2022-04" db="EMBL/GenBank/DDBJ databases">
        <title>Jade perch genome.</title>
        <authorList>
            <person name="Chao B."/>
        </authorList>
    </citation>
    <scope>NUCLEOTIDE SEQUENCE</scope>
    <source>
        <strain evidence="1">CB-2022</strain>
    </source>
</reference>
<dbReference type="EMBL" id="CM041545">
    <property type="protein sequence ID" value="KAI3362404.1"/>
    <property type="molecule type" value="Genomic_DNA"/>
</dbReference>
<name>A0ACB8W3N7_9TELE</name>
<proteinExistence type="predicted"/>
<sequence length="37" mass="3762">MGREAAAGLDPTEPAKGTTRALCPGRLCETGDPGAYQ</sequence>
<evidence type="ECO:0000313" key="1">
    <source>
        <dbReference type="EMBL" id="KAI3362404.1"/>
    </source>
</evidence>
<keyword evidence="2" id="KW-1185">Reference proteome</keyword>
<dbReference type="Proteomes" id="UP000831701">
    <property type="component" value="Chromosome 15"/>
</dbReference>